<evidence type="ECO:0000313" key="5">
    <source>
        <dbReference type="Proteomes" id="UP000234778"/>
    </source>
</evidence>
<dbReference type="Pfam" id="PF20434">
    <property type="entry name" value="BD-FAE"/>
    <property type="match status" value="1"/>
</dbReference>
<comment type="caution">
    <text evidence="4">The sequence shown here is derived from an EMBL/GenBank/DDBJ whole genome shotgun (WGS) entry which is preliminary data.</text>
</comment>
<dbReference type="SUPFAM" id="SSF53474">
    <property type="entry name" value="alpha/beta-Hydrolases"/>
    <property type="match status" value="1"/>
</dbReference>
<dbReference type="Gene3D" id="3.40.50.1820">
    <property type="entry name" value="alpha/beta hydrolase"/>
    <property type="match status" value="1"/>
</dbReference>
<dbReference type="InterPro" id="IPR000073">
    <property type="entry name" value="AB_hydrolase_1"/>
</dbReference>
<dbReference type="GO" id="GO:0016787">
    <property type="term" value="F:hydrolase activity"/>
    <property type="evidence" value="ECO:0007669"/>
    <property type="project" value="UniProtKB-KW"/>
</dbReference>
<dbReference type="AlphaFoldDB" id="A0A2I1KTT8"/>
<feature type="domain" description="BD-FAE-like" evidence="3">
    <location>
        <begin position="190"/>
        <end position="403"/>
    </location>
</feature>
<dbReference type="InterPro" id="IPR050300">
    <property type="entry name" value="GDXG_lipolytic_enzyme"/>
</dbReference>
<keyword evidence="2" id="KW-1133">Transmembrane helix</keyword>
<dbReference type="EMBL" id="PKHA01000003">
    <property type="protein sequence ID" value="PKY99036.1"/>
    <property type="molecule type" value="Genomic_DNA"/>
</dbReference>
<gene>
    <name evidence="4" type="ORF">CYJ26_04860</name>
</gene>
<keyword evidence="2" id="KW-0472">Membrane</keyword>
<accession>A0A2I1KTT8</accession>
<sequence length="452" mass="47477">MSTSREGTEALMPLGRVSCVSHASDHRPPGRPAATCLLLAVAGFAALASLAELIEVPGLSYSLMLGPWGVDWLALLAVLVLVALAARRRRPGRARSLAVLLLTLALVITAGVGWRQVDFARSQGVRLDLWALTGIGQSGSQPDVQPVVLDDTDTGQLLQAGVWLPRDGRGGVLGAGSTGAPASSGRSARSDSPVGVVVLLHGGGWSNGNRLNPMTRGQAAWFASQGYLAIALDYPLSTPDLATWQLAESRVACGLAWVASHAEGYGGDARHLALVGDSAGGNLALEITYRQALGQLDPVDEECGSEVPQIDAVSTTYPIADPVGFHDNPDLVMAPFVSERARRYTSGTPGQVPERYEAIDPRRKLALLAQRGMGPSLPPTLIVHGARDHVVPVDGTRSLDAALEEAGAPHTTLIAPLTDHVFDLNPGSALSQTWRHLTLDLLTQAAVLPAER</sequence>
<protein>
    <recommendedName>
        <fullName evidence="3">BD-FAE-like domain-containing protein</fullName>
    </recommendedName>
</protein>
<dbReference type="PANTHER" id="PTHR48081">
    <property type="entry name" value="AB HYDROLASE SUPERFAMILY PROTEIN C4A8.06C"/>
    <property type="match status" value="1"/>
</dbReference>
<keyword evidence="1" id="KW-0378">Hydrolase</keyword>
<dbReference type="InterPro" id="IPR049492">
    <property type="entry name" value="BD-FAE-like_dom"/>
</dbReference>
<evidence type="ECO:0000259" key="3">
    <source>
        <dbReference type="Pfam" id="PF20434"/>
    </source>
</evidence>
<dbReference type="PRINTS" id="PR00111">
    <property type="entry name" value="ABHYDROLASE"/>
</dbReference>
<dbReference type="InterPro" id="IPR029058">
    <property type="entry name" value="AB_hydrolase_fold"/>
</dbReference>
<feature type="transmembrane region" description="Helical" evidence="2">
    <location>
        <begin position="97"/>
        <end position="114"/>
    </location>
</feature>
<name>A0A2I1KTT8_9ACTO</name>
<evidence type="ECO:0000256" key="1">
    <source>
        <dbReference type="ARBA" id="ARBA00022801"/>
    </source>
</evidence>
<feature type="transmembrane region" description="Helical" evidence="2">
    <location>
        <begin position="33"/>
        <end position="54"/>
    </location>
</feature>
<dbReference type="RefSeq" id="WP_006548680.1">
    <property type="nucleotide sequence ID" value="NZ_CP136961.1"/>
</dbReference>
<dbReference type="Proteomes" id="UP000234778">
    <property type="component" value="Unassembled WGS sequence"/>
</dbReference>
<proteinExistence type="predicted"/>
<organism evidence="4 5">
    <name type="scientific">Actinomyces urogenitalis</name>
    <dbReference type="NCBI Taxonomy" id="103621"/>
    <lineage>
        <taxon>Bacteria</taxon>
        <taxon>Bacillati</taxon>
        <taxon>Actinomycetota</taxon>
        <taxon>Actinomycetes</taxon>
        <taxon>Actinomycetales</taxon>
        <taxon>Actinomycetaceae</taxon>
        <taxon>Actinomyces</taxon>
    </lineage>
</organism>
<keyword evidence="2" id="KW-0812">Transmembrane</keyword>
<reference evidence="4 5" key="1">
    <citation type="submission" date="2017-12" db="EMBL/GenBank/DDBJ databases">
        <title>Phylogenetic diversity of female urinary microbiome.</title>
        <authorList>
            <person name="Thomas-White K."/>
            <person name="Wolfe A.J."/>
        </authorList>
    </citation>
    <scope>NUCLEOTIDE SEQUENCE [LARGE SCALE GENOMIC DNA]</scope>
    <source>
        <strain evidence="4 5">UMB0319</strain>
    </source>
</reference>
<evidence type="ECO:0000256" key="2">
    <source>
        <dbReference type="SAM" id="Phobius"/>
    </source>
</evidence>
<evidence type="ECO:0000313" key="4">
    <source>
        <dbReference type="EMBL" id="PKY99036.1"/>
    </source>
</evidence>
<feature type="transmembrane region" description="Helical" evidence="2">
    <location>
        <begin position="66"/>
        <end position="85"/>
    </location>
</feature>